<feature type="region of interest" description="Disordered" evidence="1">
    <location>
        <begin position="427"/>
        <end position="459"/>
    </location>
</feature>
<protein>
    <submittedName>
        <fullName evidence="3">Uncharacterized protein</fullName>
    </submittedName>
</protein>
<keyword evidence="2" id="KW-0812">Transmembrane</keyword>
<dbReference type="EMBL" id="KN831853">
    <property type="protein sequence ID" value="KIM34815.1"/>
    <property type="molecule type" value="Genomic_DNA"/>
</dbReference>
<reference evidence="3 4" key="1">
    <citation type="submission" date="2014-04" db="EMBL/GenBank/DDBJ databases">
        <authorList>
            <consortium name="DOE Joint Genome Institute"/>
            <person name="Kuo A."/>
            <person name="Gay G."/>
            <person name="Dore J."/>
            <person name="Kohler A."/>
            <person name="Nagy L.G."/>
            <person name="Floudas D."/>
            <person name="Copeland A."/>
            <person name="Barry K.W."/>
            <person name="Cichocki N."/>
            <person name="Veneault-Fourrey C."/>
            <person name="LaButti K."/>
            <person name="Lindquist E.A."/>
            <person name="Lipzen A."/>
            <person name="Lundell T."/>
            <person name="Morin E."/>
            <person name="Murat C."/>
            <person name="Sun H."/>
            <person name="Tunlid A."/>
            <person name="Henrissat B."/>
            <person name="Grigoriev I.V."/>
            <person name="Hibbett D.S."/>
            <person name="Martin F."/>
            <person name="Nordberg H.P."/>
            <person name="Cantor M.N."/>
            <person name="Hua S.X."/>
        </authorList>
    </citation>
    <scope>NUCLEOTIDE SEQUENCE [LARGE SCALE GENOMIC DNA]</scope>
    <source>
        <strain evidence="4">h7</strain>
    </source>
</reference>
<feature type="compositionally biased region" description="Pro residues" evidence="1">
    <location>
        <begin position="203"/>
        <end position="212"/>
    </location>
</feature>
<feature type="compositionally biased region" description="Basic residues" evidence="1">
    <location>
        <begin position="178"/>
        <end position="193"/>
    </location>
</feature>
<feature type="region of interest" description="Disordered" evidence="1">
    <location>
        <begin position="399"/>
        <end position="418"/>
    </location>
</feature>
<feature type="compositionally biased region" description="Basic and acidic residues" evidence="1">
    <location>
        <begin position="105"/>
        <end position="114"/>
    </location>
</feature>
<dbReference type="AlphaFoldDB" id="A0A0C3BDB8"/>
<sequence>MLLPDYHKNPTSITFFDFSSAIDVDVALALATSLLAMKPALTILGYCRDFSSEGIAEDITADLHSFTSGPAAKSAASSLVVARNDTTNIVDGHFCPTRVMGAVGDDGKSNKEWTRAGNGGRLVRNESGSDSHGTDNGNVNSDGSGGGGSGASGADDGSRNGNSNGGGGSTGGSDRRAHGGRRSSSKGSSKRTSAKQASEFGGAPPPPPPPPSQIALAVDDGLPKGFPSHQNPFELFDWITTAVGLAVLFSLGKWACDRRNAQRVSKSVEVCPMISTSCPTIVQIPPNMCLRPDLASVYDPISYPTPACLPRQGLFYDWGCERVSDGAQFNISTEEAFEILNGAARPNFHQNRADIGCGDHARITTPALSSLDIIVIFLFSLVAYLMGYVHRFLGWPRSTPTDRQAGRTSHPALDAQDNIKEPDSLVSDIVSQQAASNTDSSGSGPSLNPSAAPFIPTQPVATPTKLPMFHFIPIVDTPERHGTRRAHKNVRRGH</sequence>
<feature type="compositionally biased region" description="Low complexity" evidence="1">
    <location>
        <begin position="152"/>
        <end position="162"/>
    </location>
</feature>
<keyword evidence="2" id="KW-1133">Transmembrane helix</keyword>
<evidence type="ECO:0000256" key="2">
    <source>
        <dbReference type="SAM" id="Phobius"/>
    </source>
</evidence>
<feature type="compositionally biased region" description="Polar residues" evidence="1">
    <location>
        <begin position="429"/>
        <end position="449"/>
    </location>
</feature>
<dbReference type="Proteomes" id="UP000053424">
    <property type="component" value="Unassembled WGS sequence"/>
</dbReference>
<evidence type="ECO:0000313" key="4">
    <source>
        <dbReference type="Proteomes" id="UP000053424"/>
    </source>
</evidence>
<reference evidence="4" key="2">
    <citation type="submission" date="2015-01" db="EMBL/GenBank/DDBJ databases">
        <title>Evolutionary Origins and Diversification of the Mycorrhizal Mutualists.</title>
        <authorList>
            <consortium name="DOE Joint Genome Institute"/>
            <consortium name="Mycorrhizal Genomics Consortium"/>
            <person name="Kohler A."/>
            <person name="Kuo A."/>
            <person name="Nagy L.G."/>
            <person name="Floudas D."/>
            <person name="Copeland A."/>
            <person name="Barry K.W."/>
            <person name="Cichocki N."/>
            <person name="Veneault-Fourrey C."/>
            <person name="LaButti K."/>
            <person name="Lindquist E.A."/>
            <person name="Lipzen A."/>
            <person name="Lundell T."/>
            <person name="Morin E."/>
            <person name="Murat C."/>
            <person name="Riley R."/>
            <person name="Ohm R."/>
            <person name="Sun H."/>
            <person name="Tunlid A."/>
            <person name="Henrissat B."/>
            <person name="Grigoriev I.V."/>
            <person name="Hibbett D.S."/>
            <person name="Martin F."/>
        </authorList>
    </citation>
    <scope>NUCLEOTIDE SEQUENCE [LARGE SCALE GENOMIC DNA]</scope>
    <source>
        <strain evidence="4">h7</strain>
    </source>
</reference>
<feature type="transmembrane region" description="Helical" evidence="2">
    <location>
        <begin position="367"/>
        <end position="389"/>
    </location>
</feature>
<evidence type="ECO:0000256" key="1">
    <source>
        <dbReference type="SAM" id="MobiDB-lite"/>
    </source>
</evidence>
<organism evidence="3 4">
    <name type="scientific">Hebeloma cylindrosporum</name>
    <dbReference type="NCBI Taxonomy" id="76867"/>
    <lineage>
        <taxon>Eukaryota</taxon>
        <taxon>Fungi</taxon>
        <taxon>Dikarya</taxon>
        <taxon>Basidiomycota</taxon>
        <taxon>Agaricomycotina</taxon>
        <taxon>Agaricomycetes</taxon>
        <taxon>Agaricomycetidae</taxon>
        <taxon>Agaricales</taxon>
        <taxon>Agaricineae</taxon>
        <taxon>Hymenogastraceae</taxon>
        <taxon>Hebeloma</taxon>
    </lineage>
</organism>
<evidence type="ECO:0000313" key="3">
    <source>
        <dbReference type="EMBL" id="KIM34815.1"/>
    </source>
</evidence>
<keyword evidence="4" id="KW-1185">Reference proteome</keyword>
<name>A0A0C3BDB8_HEBCY</name>
<dbReference type="HOGENOM" id="CLU_552136_0_0_1"/>
<gene>
    <name evidence="3" type="ORF">M413DRAFT_391297</name>
</gene>
<keyword evidence="2" id="KW-0472">Membrane</keyword>
<accession>A0A0C3BDB8</accession>
<feature type="compositionally biased region" description="Basic and acidic residues" evidence="1">
    <location>
        <begin position="123"/>
        <end position="133"/>
    </location>
</feature>
<feature type="region of interest" description="Disordered" evidence="1">
    <location>
        <begin position="100"/>
        <end position="223"/>
    </location>
</feature>
<proteinExistence type="predicted"/>